<evidence type="ECO:0008006" key="3">
    <source>
        <dbReference type="Google" id="ProtNLM"/>
    </source>
</evidence>
<comment type="caution">
    <text evidence="1">The sequence shown here is derived from an EMBL/GenBank/DDBJ whole genome shotgun (WGS) entry which is preliminary data.</text>
</comment>
<name>A0ABP9QUN9_9RHOO</name>
<protein>
    <recommendedName>
        <fullName evidence="3">PilZ domain-containing protein</fullName>
    </recommendedName>
</protein>
<reference evidence="2" key="1">
    <citation type="journal article" date="2019" name="Int. J. Syst. Evol. Microbiol.">
        <title>The Global Catalogue of Microorganisms (GCM) 10K type strain sequencing project: providing services to taxonomists for standard genome sequencing and annotation.</title>
        <authorList>
            <consortium name="The Broad Institute Genomics Platform"/>
            <consortium name="The Broad Institute Genome Sequencing Center for Infectious Disease"/>
            <person name="Wu L."/>
            <person name="Ma J."/>
        </authorList>
    </citation>
    <scope>NUCLEOTIDE SEQUENCE [LARGE SCALE GENOMIC DNA]</scope>
    <source>
        <strain evidence="2">JCM 18715</strain>
    </source>
</reference>
<dbReference type="Proteomes" id="UP001500547">
    <property type="component" value="Unassembled WGS sequence"/>
</dbReference>
<sequence length="114" mass="12623">MSEAGRAEGRANERKRVHWRALILLPDWQAIPTSIVNISESGTCIISPDTRPAGAMMQIVLFVPDLKHDGRVMPWLLKMKVAYSVLSGSGFQLGAQFLQPEAAAVEHIRAAMRR</sequence>
<accession>A0ABP9QUN9</accession>
<dbReference type="RefSeq" id="WP_345533611.1">
    <property type="nucleotide sequence ID" value="NZ_BAABLD010000008.1"/>
</dbReference>
<evidence type="ECO:0000313" key="2">
    <source>
        <dbReference type="Proteomes" id="UP001500547"/>
    </source>
</evidence>
<dbReference type="EMBL" id="BAABLD010000008">
    <property type="protein sequence ID" value="GAA5167882.1"/>
    <property type="molecule type" value="Genomic_DNA"/>
</dbReference>
<proteinExistence type="predicted"/>
<evidence type="ECO:0000313" key="1">
    <source>
        <dbReference type="EMBL" id="GAA5167882.1"/>
    </source>
</evidence>
<keyword evidence="2" id="KW-1185">Reference proteome</keyword>
<gene>
    <name evidence="1" type="ORF">GCM10025770_27180</name>
</gene>
<dbReference type="SUPFAM" id="SSF141371">
    <property type="entry name" value="PilZ domain-like"/>
    <property type="match status" value="1"/>
</dbReference>
<organism evidence="1 2">
    <name type="scientific">Viridibacterium curvum</name>
    <dbReference type="NCBI Taxonomy" id="1101404"/>
    <lineage>
        <taxon>Bacteria</taxon>
        <taxon>Pseudomonadati</taxon>
        <taxon>Pseudomonadota</taxon>
        <taxon>Betaproteobacteria</taxon>
        <taxon>Rhodocyclales</taxon>
        <taxon>Rhodocyclaceae</taxon>
        <taxon>Viridibacterium</taxon>
    </lineage>
</organism>